<dbReference type="Gene3D" id="2.60.120.1130">
    <property type="match status" value="2"/>
</dbReference>
<evidence type="ECO:0000313" key="1">
    <source>
        <dbReference type="EMBL" id="AEH25108.1"/>
    </source>
</evidence>
<organism evidence="1 2">
    <name type="scientific">Pyrococcus yayanosii (strain CH1 / JCM 16557)</name>
    <dbReference type="NCBI Taxonomy" id="529709"/>
    <lineage>
        <taxon>Archaea</taxon>
        <taxon>Methanobacteriati</taxon>
        <taxon>Methanobacteriota</taxon>
        <taxon>Thermococci</taxon>
        <taxon>Thermococcales</taxon>
        <taxon>Thermococcaceae</taxon>
        <taxon>Pyrococcus</taxon>
    </lineage>
</organism>
<dbReference type="Proteomes" id="UP000008386">
    <property type="component" value="Chromosome"/>
</dbReference>
<dbReference type="RefSeq" id="WP_013906164.1">
    <property type="nucleotide sequence ID" value="NC_015680.1"/>
</dbReference>
<proteinExistence type="predicted"/>
<gene>
    <name evidence="1" type="ordered locus">PYCH_14380</name>
</gene>
<dbReference type="KEGG" id="pya:PYCH_14380"/>
<dbReference type="InterPro" id="IPR027552">
    <property type="entry name" value="CGP_CTERM"/>
</dbReference>
<evidence type="ECO:0000313" key="2">
    <source>
        <dbReference type="Proteomes" id="UP000008386"/>
    </source>
</evidence>
<accession>F8AJG0</accession>
<name>F8AJG0_PYRYC</name>
<dbReference type="NCBIfam" id="TIGR04288">
    <property type="entry name" value="CGP_CTERM"/>
    <property type="match status" value="1"/>
</dbReference>
<dbReference type="GeneID" id="10838009"/>
<protein>
    <submittedName>
        <fullName evidence="1">Uncharacterized protein</fullName>
    </submittedName>
</protein>
<reference evidence="1 2" key="1">
    <citation type="journal article" date="2011" name="J. Bacteriol.">
        <title>Complete genome sequence of the obligate piezophilic hyperthermophilic archaeon Pyrococcus yayanosii CH1.</title>
        <authorList>
            <person name="Jun X."/>
            <person name="Lupeng L."/>
            <person name="Minjuan X."/>
            <person name="Oger P."/>
            <person name="Fengping W."/>
            <person name="Jebbar M."/>
            <person name="Xiang X."/>
        </authorList>
    </citation>
    <scope>NUCLEOTIDE SEQUENCE [LARGE SCALE GENOMIC DNA]</scope>
    <source>
        <strain evidence="2">CH1 / JCM 16557</strain>
    </source>
</reference>
<keyword evidence="2" id="KW-1185">Reference proteome</keyword>
<dbReference type="HOGENOM" id="CLU_584791_0_0_2"/>
<dbReference type="AlphaFoldDB" id="F8AJG0"/>
<sequence length="474" mass="53432">MRKVATLLFVLLLLRPLVAAGGFYEDEYIVKAKVGADGSANLTVITFWFGSEEQIAKTYDEILGKANGSIERAMKLYGETQKAAIMRWFYQLGIHLKNVTVNVTSFTPKNMTVIVNGFAEDFARYFSYSDYWELMVDPTRGYGALTGDIKIPYTHKCRVTFIIELPKDAQVLEYPQEYSAKFNGSTFSVEGRVDGNTVIVTSEIFVKEGLTGEGLERLFGNYTGYFVRYRTSERGVEKYLTYTLSRHVRIDVLPDGRENVTIKTSYIAPQEYVNSMKLQILMRGVANVTDSIVKTGTDALIKQGVTVYEARARILGLDSEGPLVIEENYITKGFVKEKNGEYVFEVDPTFGLESSAFVRVGNEINQTVTIEINLPEGAEILEVPKPISRELKGNFVKMTVDKEGNKILISLSLHVRYGTPREDIEKMMENLTKEYIKFKLPTETKTEETEGGICGPVFFVGLALIPVLLYRSRR</sequence>
<dbReference type="eggNOG" id="arCOG08609">
    <property type="taxonomic scope" value="Archaea"/>
</dbReference>
<dbReference type="EMBL" id="CP002779">
    <property type="protein sequence ID" value="AEH25108.1"/>
    <property type="molecule type" value="Genomic_DNA"/>
</dbReference>